<feature type="domain" description="TonB-dependent receptor plug" evidence="19">
    <location>
        <begin position="47"/>
        <end position="157"/>
    </location>
</feature>
<comment type="similarity">
    <text evidence="2 14 15">Belongs to the TonB-dependent receptor family.</text>
</comment>
<evidence type="ECO:0000313" key="20">
    <source>
        <dbReference type="EMBL" id="GGY11147.1"/>
    </source>
</evidence>
<dbReference type="Pfam" id="PF07715">
    <property type="entry name" value="Plug"/>
    <property type="match status" value="1"/>
</dbReference>
<feature type="region of interest" description="Disordered" evidence="16">
    <location>
        <begin position="44"/>
        <end position="70"/>
    </location>
</feature>
<comment type="subcellular location">
    <subcellularLocation>
        <location evidence="1 14">Cell outer membrane</location>
        <topology evidence="1 14">Multi-pass membrane protein</topology>
    </subcellularLocation>
</comment>
<dbReference type="GO" id="GO:0009279">
    <property type="term" value="C:cell outer membrane"/>
    <property type="evidence" value="ECO:0007669"/>
    <property type="project" value="UniProtKB-SubCell"/>
</dbReference>
<accession>A0A918P123</accession>
<feature type="signal peptide" evidence="17">
    <location>
        <begin position="1"/>
        <end position="20"/>
    </location>
</feature>
<keyword evidence="4 14" id="KW-1134">Transmembrane beta strand</keyword>
<feature type="compositionally biased region" description="Polar residues" evidence="16">
    <location>
        <begin position="44"/>
        <end position="60"/>
    </location>
</feature>
<dbReference type="SUPFAM" id="SSF56935">
    <property type="entry name" value="Porins"/>
    <property type="match status" value="1"/>
</dbReference>
<evidence type="ECO:0000256" key="11">
    <source>
        <dbReference type="ARBA" id="ARBA00023136"/>
    </source>
</evidence>
<keyword evidence="21" id="KW-1185">Reference proteome</keyword>
<dbReference type="InterPro" id="IPR037066">
    <property type="entry name" value="Plug_dom_sf"/>
</dbReference>
<sequence length="778" mass="84655">MMRHTLAAALTAVFASGALADGAKTSELGTITIIGEGDKLGSGLLQQEDSGRARSNVSRSSLEKERPTSNPYQVINMLPGVNAVSTDASGLFGGSLNLRGFNADQIGFTVNGMPVNDSGNFAVYPQEFLDNENLCQTFVTQGSTDTDAPHIGATGGNVGFSTCDPEDKSRVRVMQTYGSNRLSKTFARFDTGRVLGDAAKFYVSFSHAEADKWKGLGSARRDHVDAGFRLDLGSGSYLNGSLLWNNAVNHNFYTPSLKELQNDYFVDYATTFPGHLTPVKGTAQDESTVATKPQFYKLSQNPFRNLIASVNGVFKLSDKATLKVSPYFWYGFGTGGTQQQTLKESGAILANGAKSGKVDLNGDGDTLDTIIVANSSVTRTLRPGLTVSLNYQLDKHALNGGIWMERATHRQTGPAVPVNSDGTATDIWLQSPQITRPDGSLYQSRDWKTITTAVQPFFQDTMSFLDDKLSVTAGARYAHVKRDFNNYANEGSGAASMLDYQVSKSYNQFLPSLSARYFVTPAHQVFGSVVKNFRAPPNFAYTATNGNVAVVNGKVAVVNEVKPETSVNFELGYRYQSDLVNLSATLFRNNYKDRHLTWKDQLSNSYFINAGDGVNQGVELEAGTAPFHGVSAYVSYTHNDSKASSDLDTRAGTLPIKDKKFPMTPDNMFGLTLQYAQGPFYVRGKMKYTGKQQATLMNDESVPGYTTFDLDVGYQLPNTAFFKNPMVRASVTNLTSKRYWTPSSPGINAQKVGNFTGSTLYYLVGQPRAVSVTVSSDF</sequence>
<keyword evidence="13 14" id="KW-0998">Cell outer membrane</keyword>
<dbReference type="Gene3D" id="2.170.130.10">
    <property type="entry name" value="TonB-dependent receptor, plug domain"/>
    <property type="match status" value="1"/>
</dbReference>
<dbReference type="PANTHER" id="PTHR32552:SF89">
    <property type="entry name" value="CATECHOLATE SIDEROPHORE RECEPTOR FIU"/>
    <property type="match status" value="1"/>
</dbReference>
<name>A0A918P123_9NEIS</name>
<evidence type="ECO:0000256" key="15">
    <source>
        <dbReference type="RuleBase" id="RU003357"/>
    </source>
</evidence>
<dbReference type="InterPro" id="IPR012910">
    <property type="entry name" value="Plug_dom"/>
</dbReference>
<protein>
    <submittedName>
        <fullName evidence="20">TonB-dependent receptor</fullName>
    </submittedName>
</protein>
<evidence type="ECO:0000256" key="8">
    <source>
        <dbReference type="ARBA" id="ARBA00023004"/>
    </source>
</evidence>
<evidence type="ECO:0000256" key="5">
    <source>
        <dbReference type="ARBA" id="ARBA00022496"/>
    </source>
</evidence>
<keyword evidence="6 14" id="KW-0812">Transmembrane</keyword>
<dbReference type="AlphaFoldDB" id="A0A918P123"/>
<gene>
    <name evidence="20" type="ORF">GCM10011289_12540</name>
</gene>
<dbReference type="PANTHER" id="PTHR32552">
    <property type="entry name" value="FERRICHROME IRON RECEPTOR-RELATED"/>
    <property type="match status" value="1"/>
</dbReference>
<dbReference type="CDD" id="cd01347">
    <property type="entry name" value="ligand_gated_channel"/>
    <property type="match status" value="1"/>
</dbReference>
<dbReference type="PROSITE" id="PS52016">
    <property type="entry name" value="TONB_DEPENDENT_REC_3"/>
    <property type="match status" value="1"/>
</dbReference>
<organism evidence="20 21">
    <name type="scientific">Paludibacterium paludis</name>
    <dbReference type="NCBI Taxonomy" id="1225769"/>
    <lineage>
        <taxon>Bacteria</taxon>
        <taxon>Pseudomonadati</taxon>
        <taxon>Pseudomonadota</taxon>
        <taxon>Betaproteobacteria</taxon>
        <taxon>Neisseriales</taxon>
        <taxon>Chromobacteriaceae</taxon>
        <taxon>Paludibacterium</taxon>
    </lineage>
</organism>
<evidence type="ECO:0000256" key="9">
    <source>
        <dbReference type="ARBA" id="ARBA00023065"/>
    </source>
</evidence>
<dbReference type="Gene3D" id="2.40.170.20">
    <property type="entry name" value="TonB-dependent receptor, beta-barrel domain"/>
    <property type="match status" value="1"/>
</dbReference>
<dbReference type="EMBL" id="BMYX01000005">
    <property type="protein sequence ID" value="GGY11147.1"/>
    <property type="molecule type" value="Genomic_DNA"/>
</dbReference>
<dbReference type="Proteomes" id="UP000645257">
    <property type="component" value="Unassembled WGS sequence"/>
</dbReference>
<keyword evidence="11 14" id="KW-0472">Membrane</keyword>
<dbReference type="GO" id="GO:0015344">
    <property type="term" value="F:siderophore uptake transmembrane transporter activity"/>
    <property type="evidence" value="ECO:0007669"/>
    <property type="project" value="TreeGrafter"/>
</dbReference>
<evidence type="ECO:0000259" key="19">
    <source>
        <dbReference type="Pfam" id="PF07715"/>
    </source>
</evidence>
<evidence type="ECO:0000256" key="7">
    <source>
        <dbReference type="ARBA" id="ARBA00022729"/>
    </source>
</evidence>
<evidence type="ECO:0000256" key="1">
    <source>
        <dbReference type="ARBA" id="ARBA00004571"/>
    </source>
</evidence>
<feature type="domain" description="TonB-dependent receptor-like beta-barrel" evidence="18">
    <location>
        <begin position="262"/>
        <end position="734"/>
    </location>
</feature>
<keyword evidence="8" id="KW-0408">Iron</keyword>
<evidence type="ECO:0000256" key="10">
    <source>
        <dbReference type="ARBA" id="ARBA00023077"/>
    </source>
</evidence>
<dbReference type="Pfam" id="PF00593">
    <property type="entry name" value="TonB_dep_Rec_b-barrel"/>
    <property type="match status" value="1"/>
</dbReference>
<keyword evidence="3 14" id="KW-0813">Transport</keyword>
<evidence type="ECO:0000256" key="4">
    <source>
        <dbReference type="ARBA" id="ARBA00022452"/>
    </source>
</evidence>
<reference evidence="20" key="1">
    <citation type="journal article" date="2014" name="Int. J. Syst. Evol. Microbiol.">
        <title>Complete genome sequence of Corynebacterium casei LMG S-19264T (=DSM 44701T), isolated from a smear-ripened cheese.</title>
        <authorList>
            <consortium name="US DOE Joint Genome Institute (JGI-PGF)"/>
            <person name="Walter F."/>
            <person name="Albersmeier A."/>
            <person name="Kalinowski J."/>
            <person name="Ruckert C."/>
        </authorList>
    </citation>
    <scope>NUCLEOTIDE SEQUENCE</scope>
    <source>
        <strain evidence="20">KCTC 32182</strain>
    </source>
</reference>
<keyword evidence="9" id="KW-0406">Ion transport</keyword>
<keyword evidence="5" id="KW-0410">Iron transport</keyword>
<evidence type="ECO:0000313" key="21">
    <source>
        <dbReference type="Proteomes" id="UP000645257"/>
    </source>
</evidence>
<evidence type="ECO:0000256" key="12">
    <source>
        <dbReference type="ARBA" id="ARBA00023170"/>
    </source>
</evidence>
<evidence type="ECO:0000256" key="13">
    <source>
        <dbReference type="ARBA" id="ARBA00023237"/>
    </source>
</evidence>
<evidence type="ECO:0000256" key="3">
    <source>
        <dbReference type="ARBA" id="ARBA00022448"/>
    </source>
</evidence>
<evidence type="ECO:0000256" key="16">
    <source>
        <dbReference type="SAM" id="MobiDB-lite"/>
    </source>
</evidence>
<dbReference type="InterPro" id="IPR036942">
    <property type="entry name" value="Beta-barrel_TonB_sf"/>
</dbReference>
<evidence type="ECO:0000256" key="14">
    <source>
        <dbReference type="PROSITE-ProRule" id="PRU01360"/>
    </source>
</evidence>
<keyword evidence="12 20" id="KW-0675">Receptor</keyword>
<proteinExistence type="inferred from homology"/>
<reference evidence="20" key="2">
    <citation type="submission" date="2020-09" db="EMBL/GenBank/DDBJ databases">
        <authorList>
            <person name="Sun Q."/>
            <person name="Kim S."/>
        </authorList>
    </citation>
    <scope>NUCLEOTIDE SEQUENCE</scope>
    <source>
        <strain evidence="20">KCTC 32182</strain>
    </source>
</reference>
<keyword evidence="7 17" id="KW-0732">Signal</keyword>
<feature type="chain" id="PRO_5037778108" evidence="17">
    <location>
        <begin position="21"/>
        <end position="778"/>
    </location>
</feature>
<keyword evidence="10 15" id="KW-0798">TonB box</keyword>
<dbReference type="InterPro" id="IPR000531">
    <property type="entry name" value="Beta-barrel_TonB"/>
</dbReference>
<evidence type="ECO:0000256" key="17">
    <source>
        <dbReference type="SAM" id="SignalP"/>
    </source>
</evidence>
<evidence type="ECO:0000256" key="2">
    <source>
        <dbReference type="ARBA" id="ARBA00009810"/>
    </source>
</evidence>
<evidence type="ECO:0000259" key="18">
    <source>
        <dbReference type="Pfam" id="PF00593"/>
    </source>
</evidence>
<comment type="caution">
    <text evidence="20">The sequence shown here is derived from an EMBL/GenBank/DDBJ whole genome shotgun (WGS) entry which is preliminary data.</text>
</comment>
<dbReference type="InterPro" id="IPR039426">
    <property type="entry name" value="TonB-dep_rcpt-like"/>
</dbReference>
<evidence type="ECO:0000256" key="6">
    <source>
        <dbReference type="ARBA" id="ARBA00022692"/>
    </source>
</evidence>